<dbReference type="Proteomes" id="UP000190669">
    <property type="component" value="Unassembled WGS sequence"/>
</dbReference>
<comment type="caution">
    <text evidence="4">The sequence shown here is derived from an EMBL/GenBank/DDBJ whole genome shotgun (WGS) entry which is preliminary data.</text>
</comment>
<dbReference type="PROSITE" id="PS51257">
    <property type="entry name" value="PROKAR_LIPOPROTEIN"/>
    <property type="match status" value="1"/>
</dbReference>
<feature type="signal peptide" evidence="1">
    <location>
        <begin position="1"/>
        <end position="24"/>
    </location>
</feature>
<feature type="domain" description="MACPF" evidence="2">
    <location>
        <begin position="174"/>
        <end position="331"/>
    </location>
</feature>
<name>A0AAX2IG00_9FLAO</name>
<dbReference type="EMBL" id="FUZE01000010">
    <property type="protein sequence ID" value="SKB84153.1"/>
    <property type="molecule type" value="Genomic_DNA"/>
</dbReference>
<dbReference type="KEGG" id="cbp:EB354_22055"/>
<feature type="chain" id="PRO_5043903783" evidence="1">
    <location>
        <begin position="25"/>
        <end position="341"/>
    </location>
</feature>
<dbReference type="AlphaFoldDB" id="A0AAX2IG00"/>
<organism evidence="4 6">
    <name type="scientific">Chryseobacterium balustinum</name>
    <dbReference type="NCBI Taxonomy" id="246"/>
    <lineage>
        <taxon>Bacteria</taxon>
        <taxon>Pseudomonadati</taxon>
        <taxon>Bacteroidota</taxon>
        <taxon>Flavobacteriia</taxon>
        <taxon>Flavobacteriales</taxon>
        <taxon>Weeksellaceae</taxon>
        <taxon>Chryseobacterium group</taxon>
        <taxon>Chryseobacterium</taxon>
    </lineage>
</organism>
<dbReference type="RefSeq" id="WP_079465641.1">
    <property type="nucleotide sequence ID" value="NZ_CP033934.1"/>
</dbReference>
<reference evidence="4 6" key="2">
    <citation type="submission" date="2018-06" db="EMBL/GenBank/DDBJ databases">
        <authorList>
            <consortium name="Pathogen Informatics"/>
            <person name="Doyle S."/>
        </authorList>
    </citation>
    <scope>NUCLEOTIDE SEQUENCE [LARGE SCALE GENOMIC DNA]</scope>
    <source>
        <strain evidence="4 6">NCTC11212</strain>
    </source>
</reference>
<evidence type="ECO:0000256" key="1">
    <source>
        <dbReference type="SAM" id="SignalP"/>
    </source>
</evidence>
<dbReference type="InterPro" id="IPR020864">
    <property type="entry name" value="MACPF"/>
</dbReference>
<reference evidence="3 5" key="1">
    <citation type="submission" date="2017-02" db="EMBL/GenBank/DDBJ databases">
        <authorList>
            <person name="Varghese N."/>
            <person name="Submissions S."/>
        </authorList>
    </citation>
    <scope>NUCLEOTIDE SEQUENCE [LARGE SCALE GENOMIC DNA]</scope>
    <source>
        <strain evidence="3 5">DSM 16775</strain>
    </source>
</reference>
<accession>A0AAX2IG00</accession>
<dbReference type="EMBL" id="UAVR01000002">
    <property type="protein sequence ID" value="SQA86910.1"/>
    <property type="molecule type" value="Genomic_DNA"/>
</dbReference>
<dbReference type="Pfam" id="PF01823">
    <property type="entry name" value="MACPF"/>
    <property type="match status" value="1"/>
</dbReference>
<keyword evidence="1" id="KW-0732">Signal</keyword>
<evidence type="ECO:0000313" key="3">
    <source>
        <dbReference type="EMBL" id="SKB84153.1"/>
    </source>
</evidence>
<protein>
    <submittedName>
        <fullName evidence="3 4">MAC/Perforin domain</fullName>
    </submittedName>
</protein>
<sequence>MKKQLFIFFSATLLAIVSSCTSTDEDIIAEKNTENFENQEHITIPITDPVKKFGVYNALGYGYNVTGEYADANSTALKIIDTDKFKIENPSRLSDETVLSQEQKDEYGKDAASFSEMISKKVEATKLLKVYGKTIPFASAMLNDQTFDNSYIYGSYNMIIKLKRFRYNATAELLSNYLTSSFLNDIEEKTPEQIVQDYGTHVSVDIYTGAKVDMIFQAKTTNHDRERAARIGVRTYLNDVNNNEIDAIEASKNYEKKLYYKTRGGDKSKAKAGIFNLDKKTPTINFIDWQSTVTKENSVLVDFGNSGLVIIYDLVKDPVKKAKLKFYIDNYIIKNQVTLAP</sequence>
<dbReference type="Proteomes" id="UP000251937">
    <property type="component" value="Unassembled WGS sequence"/>
</dbReference>
<evidence type="ECO:0000259" key="2">
    <source>
        <dbReference type="Pfam" id="PF01823"/>
    </source>
</evidence>
<keyword evidence="5" id="KW-1185">Reference proteome</keyword>
<evidence type="ECO:0000313" key="5">
    <source>
        <dbReference type="Proteomes" id="UP000190669"/>
    </source>
</evidence>
<gene>
    <name evidence="4" type="ORF">NCTC11212_00313</name>
    <name evidence="3" type="ORF">SAMN05421800_11070</name>
</gene>
<proteinExistence type="predicted"/>
<evidence type="ECO:0000313" key="6">
    <source>
        <dbReference type="Proteomes" id="UP000251937"/>
    </source>
</evidence>
<evidence type="ECO:0000313" key="4">
    <source>
        <dbReference type="EMBL" id="SQA86910.1"/>
    </source>
</evidence>